<dbReference type="SUPFAM" id="SSF53335">
    <property type="entry name" value="S-adenosyl-L-methionine-dependent methyltransferases"/>
    <property type="match status" value="1"/>
</dbReference>
<dbReference type="EMBL" id="CP060711">
    <property type="protein sequence ID" value="QNN45691.1"/>
    <property type="molecule type" value="Genomic_DNA"/>
</dbReference>
<dbReference type="InterPro" id="IPR013216">
    <property type="entry name" value="Methyltransf_11"/>
</dbReference>
<dbReference type="PANTHER" id="PTHR43464">
    <property type="entry name" value="METHYLTRANSFERASE"/>
    <property type="match status" value="1"/>
</dbReference>
<evidence type="ECO:0000313" key="3">
    <source>
        <dbReference type="Proteomes" id="UP000515977"/>
    </source>
</evidence>
<feature type="domain" description="Methyltransferase type 11" evidence="1">
    <location>
        <begin position="45"/>
        <end position="130"/>
    </location>
</feature>
<dbReference type="RefSeq" id="WP_187569459.1">
    <property type="nucleotide sequence ID" value="NZ_CP060711.1"/>
</dbReference>
<keyword evidence="3" id="KW-1185">Reference proteome</keyword>
<evidence type="ECO:0000313" key="2">
    <source>
        <dbReference type="EMBL" id="QNN45691.1"/>
    </source>
</evidence>
<proteinExistence type="predicted"/>
<dbReference type="Gene3D" id="3.40.50.150">
    <property type="entry name" value="Vaccinia Virus protein VP39"/>
    <property type="match status" value="1"/>
</dbReference>
<dbReference type="GO" id="GO:0008757">
    <property type="term" value="F:S-adenosylmethionine-dependent methyltransferase activity"/>
    <property type="evidence" value="ECO:0007669"/>
    <property type="project" value="InterPro"/>
</dbReference>
<dbReference type="InterPro" id="IPR029063">
    <property type="entry name" value="SAM-dependent_MTases_sf"/>
</dbReference>
<keyword evidence="2" id="KW-0808">Transferase</keyword>
<dbReference type="CDD" id="cd02440">
    <property type="entry name" value="AdoMet_MTases"/>
    <property type="match status" value="1"/>
</dbReference>
<dbReference type="GO" id="GO:0032259">
    <property type="term" value="P:methylation"/>
    <property type="evidence" value="ECO:0007669"/>
    <property type="project" value="UniProtKB-KW"/>
</dbReference>
<evidence type="ECO:0000259" key="1">
    <source>
        <dbReference type="Pfam" id="PF08241"/>
    </source>
</evidence>
<keyword evidence="2" id="KW-0489">Methyltransferase</keyword>
<gene>
    <name evidence="2" type="ORF">H9L17_10800</name>
</gene>
<dbReference type="Pfam" id="PF08241">
    <property type="entry name" value="Methyltransf_11"/>
    <property type="match status" value="1"/>
</dbReference>
<organism evidence="2 3">
    <name type="scientific">Thermomonas brevis</name>
    <dbReference type="NCBI Taxonomy" id="215691"/>
    <lineage>
        <taxon>Bacteria</taxon>
        <taxon>Pseudomonadati</taxon>
        <taxon>Pseudomonadota</taxon>
        <taxon>Gammaproteobacteria</taxon>
        <taxon>Lysobacterales</taxon>
        <taxon>Lysobacteraceae</taxon>
        <taxon>Thermomonas</taxon>
    </lineage>
</organism>
<protein>
    <submittedName>
        <fullName evidence="2">Class I SAM-dependent methyltransferase</fullName>
    </submittedName>
</protein>
<name>A0A7G9QQR6_9GAMM</name>
<dbReference type="Proteomes" id="UP000515977">
    <property type="component" value="Chromosome"/>
</dbReference>
<dbReference type="KEGG" id="tbv:H9L17_10800"/>
<dbReference type="AlphaFoldDB" id="A0A7G9QQR6"/>
<sequence length="239" mass="26797">MKKWHQRIQHDPPLWSALVNPHFLPRRALHAAMRKAACFLCGRVLDVGCGKQPYRNLLSHASNVTGIEIDTPISRANSRADIFYSGAILPFDDEVFDSIICNQVLEHAKDGTLFLHELHRVLAPDGILVLSVPFVWPEHEQPHDHRRLTSYGLEQLLHDAGFTVLQQYKLVSGVAAIAALLADWIGETLRPAPSVLRIPLRAIMIAPISWLGAVIDHWQRHGNPSLYLDNFVVAQRTAA</sequence>
<accession>A0A7G9QQR6</accession>
<reference evidence="2 3" key="1">
    <citation type="submission" date="2020-08" db="EMBL/GenBank/DDBJ databases">
        <title>Genome sequence of Thermomonas brevis KACC 16975T.</title>
        <authorList>
            <person name="Hyun D.-W."/>
            <person name="Bae J.-W."/>
        </authorList>
    </citation>
    <scope>NUCLEOTIDE SEQUENCE [LARGE SCALE GENOMIC DNA]</scope>
    <source>
        <strain evidence="2 3">KACC 16975</strain>
    </source>
</reference>